<proteinExistence type="inferred from homology"/>
<name>A0A2X3B208_9HELI</name>
<dbReference type="EMBL" id="UAWL01000006">
    <property type="protein sequence ID" value="SQB99288.1"/>
    <property type="molecule type" value="Genomic_DNA"/>
</dbReference>
<gene>
    <name evidence="4" type="ORF">NCTC13102_01673</name>
</gene>
<dbReference type="PROSITE" id="PS01328">
    <property type="entry name" value="4HBCOA_THIOESTERASE"/>
    <property type="match status" value="1"/>
</dbReference>
<dbReference type="InterPro" id="IPR008272">
    <property type="entry name" value="HB-CoA_thioesterase_AS"/>
</dbReference>
<dbReference type="CDD" id="cd00586">
    <property type="entry name" value="4HBT"/>
    <property type="match status" value="1"/>
</dbReference>
<evidence type="ECO:0000259" key="3">
    <source>
        <dbReference type="Pfam" id="PF03061"/>
    </source>
</evidence>
<organism evidence="4 5">
    <name type="scientific">Helicobacter fennelliae</name>
    <dbReference type="NCBI Taxonomy" id="215"/>
    <lineage>
        <taxon>Bacteria</taxon>
        <taxon>Pseudomonadati</taxon>
        <taxon>Campylobacterota</taxon>
        <taxon>Epsilonproteobacteria</taxon>
        <taxon>Campylobacterales</taxon>
        <taxon>Helicobacteraceae</taxon>
        <taxon>Helicobacter</taxon>
    </lineage>
</organism>
<evidence type="ECO:0000313" key="5">
    <source>
        <dbReference type="Proteomes" id="UP000250166"/>
    </source>
</evidence>
<feature type="domain" description="Thioesterase" evidence="3">
    <location>
        <begin position="13"/>
        <end position="93"/>
    </location>
</feature>
<protein>
    <submittedName>
        <fullName evidence="4">Thioesterase family protein</fullName>
        <ecNumber evidence="4">3.1.2.-</ecNumber>
    </submittedName>
</protein>
<dbReference type="AlphaFoldDB" id="A0A2X3B208"/>
<dbReference type="Gene3D" id="3.10.129.10">
    <property type="entry name" value="Hotdog Thioesterase"/>
    <property type="match status" value="1"/>
</dbReference>
<dbReference type="InterPro" id="IPR006684">
    <property type="entry name" value="YbgC/YbaW"/>
</dbReference>
<keyword evidence="2 4" id="KW-0378">Hydrolase</keyword>
<evidence type="ECO:0000313" key="4">
    <source>
        <dbReference type="EMBL" id="SQB99288.1"/>
    </source>
</evidence>
<dbReference type="NCBIfam" id="TIGR00051">
    <property type="entry name" value="YbgC/FadM family acyl-CoA thioesterase"/>
    <property type="match status" value="1"/>
</dbReference>
<dbReference type="PIRSF" id="PIRSF003230">
    <property type="entry name" value="YbgC"/>
    <property type="match status" value="1"/>
</dbReference>
<reference evidence="4 5" key="1">
    <citation type="submission" date="2018-06" db="EMBL/GenBank/DDBJ databases">
        <authorList>
            <consortium name="Pathogen Informatics"/>
            <person name="Doyle S."/>
        </authorList>
    </citation>
    <scope>NUCLEOTIDE SEQUENCE [LARGE SCALE GENOMIC DNA]</scope>
    <source>
        <strain evidence="4 5">NCTC13102</strain>
    </source>
</reference>
<dbReference type="PANTHER" id="PTHR31793:SF37">
    <property type="entry name" value="ACYL-COA THIOESTER HYDROLASE YBGC"/>
    <property type="match status" value="1"/>
</dbReference>
<dbReference type="Pfam" id="PF03061">
    <property type="entry name" value="4HBT"/>
    <property type="match status" value="1"/>
</dbReference>
<dbReference type="EC" id="3.1.2.-" evidence="4"/>
<dbReference type="InterPro" id="IPR006683">
    <property type="entry name" value="Thioestr_dom"/>
</dbReference>
<dbReference type="InterPro" id="IPR029069">
    <property type="entry name" value="HotDog_dom_sf"/>
</dbReference>
<comment type="similarity">
    <text evidence="1">Belongs to the 4-hydroxybenzoyl-CoA thioesterase family.</text>
</comment>
<dbReference type="SUPFAM" id="SSF54637">
    <property type="entry name" value="Thioesterase/thiol ester dehydrase-isomerase"/>
    <property type="match status" value="1"/>
</dbReference>
<sequence length="147" mass="16618">MQIRIYYEDTDCGGIVYHTNYIKFCERARSELFFAQGKLPHNGTCGFVVSSLEAQFLGSARLGDLLEVHTKPAKIGKVQMILIQEIFKIQDAQSAQNTAQPHTNAPTHAHTNDKIFSATFKMGYIDVAQQKPTPIPREFLDIFRTQI</sequence>
<dbReference type="PANTHER" id="PTHR31793">
    <property type="entry name" value="4-HYDROXYBENZOYL-COA THIOESTERASE FAMILY MEMBER"/>
    <property type="match status" value="1"/>
</dbReference>
<dbReference type="Proteomes" id="UP000250166">
    <property type="component" value="Unassembled WGS sequence"/>
</dbReference>
<accession>A0A2X3B208</accession>
<evidence type="ECO:0000256" key="1">
    <source>
        <dbReference type="ARBA" id="ARBA00005953"/>
    </source>
</evidence>
<evidence type="ECO:0000256" key="2">
    <source>
        <dbReference type="ARBA" id="ARBA00022801"/>
    </source>
</evidence>
<dbReference type="InterPro" id="IPR050563">
    <property type="entry name" value="4-hydroxybenzoyl-CoA_TE"/>
</dbReference>
<dbReference type="GO" id="GO:0047617">
    <property type="term" value="F:fatty acyl-CoA hydrolase activity"/>
    <property type="evidence" value="ECO:0007669"/>
    <property type="project" value="TreeGrafter"/>
</dbReference>
<dbReference type="RefSeq" id="WP_023948135.1">
    <property type="nucleotide sequence ID" value="NZ_UAWL01000006.1"/>
</dbReference>